<sequence length="303" mass="32032">MLQQQLEQQQQQQQQQQQLLLQHSQARQREAGTLPAPVPGRPQPPLLTGSLGAKTLPTEIEEVEECASSGSFVGSSLSSTFLPTSASSNALCSMGQHSSIRVSRVGSESAPQVHGPEAQQQLQQQQQRQQQLDKDSAEAKDLCMRRSASGPALAALLQQQDQFRRGGAGAMPSVPSPAWLVPGQGNRNSDQEGDGDLGFHSPRGMSKGSLSDRFEGEKAWVGGKEADEARQQGKGSLTYTFLGSLLGGRPSAQQSTPAGTVHEGGSGVPLPHHHYRNPAHTSNQAALIIGSPTPPVSAAHLGL</sequence>
<accession>A0ABQ7FXZ8</accession>
<feature type="region of interest" description="Disordered" evidence="1">
    <location>
        <begin position="165"/>
        <end position="214"/>
    </location>
</feature>
<organism evidence="2 3">
    <name type="scientific">Dunaliella salina</name>
    <name type="common">Green alga</name>
    <name type="synonym">Protococcus salinus</name>
    <dbReference type="NCBI Taxonomy" id="3046"/>
    <lineage>
        <taxon>Eukaryota</taxon>
        <taxon>Viridiplantae</taxon>
        <taxon>Chlorophyta</taxon>
        <taxon>core chlorophytes</taxon>
        <taxon>Chlorophyceae</taxon>
        <taxon>CS clade</taxon>
        <taxon>Chlamydomonadales</taxon>
        <taxon>Dunaliellaceae</taxon>
        <taxon>Dunaliella</taxon>
    </lineage>
</organism>
<comment type="caution">
    <text evidence="2">The sequence shown here is derived from an EMBL/GenBank/DDBJ whole genome shotgun (WGS) entry which is preliminary data.</text>
</comment>
<feature type="compositionally biased region" description="Low complexity" evidence="1">
    <location>
        <begin position="1"/>
        <end position="22"/>
    </location>
</feature>
<feature type="compositionally biased region" description="Pro residues" evidence="1">
    <location>
        <begin position="36"/>
        <end position="45"/>
    </location>
</feature>
<evidence type="ECO:0000313" key="2">
    <source>
        <dbReference type="EMBL" id="KAF5827240.1"/>
    </source>
</evidence>
<feature type="region of interest" description="Disordered" evidence="1">
    <location>
        <begin position="248"/>
        <end position="278"/>
    </location>
</feature>
<dbReference type="EMBL" id="MU070554">
    <property type="protein sequence ID" value="KAF5827240.1"/>
    <property type="molecule type" value="Genomic_DNA"/>
</dbReference>
<evidence type="ECO:0000313" key="3">
    <source>
        <dbReference type="Proteomes" id="UP000815325"/>
    </source>
</evidence>
<feature type="compositionally biased region" description="Low complexity" evidence="1">
    <location>
        <begin position="119"/>
        <end position="130"/>
    </location>
</feature>
<feature type="region of interest" description="Disordered" evidence="1">
    <location>
        <begin position="102"/>
        <end position="138"/>
    </location>
</feature>
<feature type="region of interest" description="Disordered" evidence="1">
    <location>
        <begin position="1"/>
        <end position="51"/>
    </location>
</feature>
<proteinExistence type="predicted"/>
<dbReference type="Proteomes" id="UP000815325">
    <property type="component" value="Unassembled WGS sequence"/>
</dbReference>
<protein>
    <submittedName>
        <fullName evidence="2">Uncharacterized protein</fullName>
    </submittedName>
</protein>
<keyword evidence="3" id="KW-1185">Reference proteome</keyword>
<evidence type="ECO:0000256" key="1">
    <source>
        <dbReference type="SAM" id="MobiDB-lite"/>
    </source>
</evidence>
<name>A0ABQ7FXZ8_DUNSA</name>
<gene>
    <name evidence="2" type="ORF">DUNSADRAFT_1077</name>
</gene>
<reference evidence="2" key="1">
    <citation type="submission" date="2017-08" db="EMBL/GenBank/DDBJ databases">
        <authorList>
            <person name="Polle J.E."/>
            <person name="Barry K."/>
            <person name="Cushman J."/>
            <person name="Schmutz J."/>
            <person name="Tran D."/>
            <person name="Hathwaick L.T."/>
            <person name="Yim W.C."/>
            <person name="Jenkins J."/>
            <person name="Mckie-Krisberg Z.M."/>
            <person name="Prochnik S."/>
            <person name="Lindquist E."/>
            <person name="Dockter R.B."/>
            <person name="Adam C."/>
            <person name="Molina H."/>
            <person name="Bunkerborg J."/>
            <person name="Jin E."/>
            <person name="Buchheim M."/>
            <person name="Magnuson J."/>
        </authorList>
    </citation>
    <scope>NUCLEOTIDE SEQUENCE</scope>
    <source>
        <strain evidence="2">CCAP 19/18</strain>
    </source>
</reference>